<dbReference type="InterPro" id="IPR029058">
    <property type="entry name" value="AB_hydrolase_fold"/>
</dbReference>
<dbReference type="PROSITE" id="PS00122">
    <property type="entry name" value="CARBOXYLESTERASE_B_1"/>
    <property type="match status" value="1"/>
</dbReference>
<reference evidence="8" key="1">
    <citation type="submission" date="2025-08" db="UniProtKB">
        <authorList>
            <consortium name="RefSeq"/>
        </authorList>
    </citation>
    <scope>IDENTIFICATION</scope>
    <source>
        <tissue evidence="8">Total insect</tissue>
    </source>
</reference>
<keyword evidence="7" id="KW-1185">Reference proteome</keyword>
<dbReference type="InterPro" id="IPR002018">
    <property type="entry name" value="CarbesteraseB"/>
</dbReference>
<dbReference type="InParanoid" id="A0A6P9A291"/>
<organism evidence="8">
    <name type="scientific">Thrips palmi</name>
    <name type="common">Melon thrips</name>
    <dbReference type="NCBI Taxonomy" id="161013"/>
    <lineage>
        <taxon>Eukaryota</taxon>
        <taxon>Metazoa</taxon>
        <taxon>Ecdysozoa</taxon>
        <taxon>Arthropoda</taxon>
        <taxon>Hexapoda</taxon>
        <taxon>Insecta</taxon>
        <taxon>Pterygota</taxon>
        <taxon>Neoptera</taxon>
        <taxon>Paraneoptera</taxon>
        <taxon>Thysanoptera</taxon>
        <taxon>Terebrantia</taxon>
        <taxon>Thripoidea</taxon>
        <taxon>Thripidae</taxon>
        <taxon>Thrips</taxon>
    </lineage>
</organism>
<evidence type="ECO:0000256" key="5">
    <source>
        <dbReference type="RuleBase" id="RU361235"/>
    </source>
</evidence>
<keyword evidence="3 5" id="KW-0378">Hydrolase</keyword>
<dbReference type="SUPFAM" id="SSF53474">
    <property type="entry name" value="alpha/beta-Hydrolases"/>
    <property type="match status" value="1"/>
</dbReference>
<dbReference type="GO" id="GO:0052689">
    <property type="term" value="F:carboxylic ester hydrolase activity"/>
    <property type="evidence" value="ECO:0007669"/>
    <property type="project" value="UniProtKB-KW"/>
</dbReference>
<keyword evidence="2" id="KW-0719">Serine esterase</keyword>
<gene>
    <name evidence="8" type="primary">LOC117651212</name>
</gene>
<dbReference type="PANTHER" id="PTHR43142:SF1">
    <property type="entry name" value="CARBOXYLIC ESTER HYDROLASE"/>
    <property type="match status" value="1"/>
</dbReference>
<name>A0A6P9A291_THRPL</name>
<evidence type="ECO:0000313" key="7">
    <source>
        <dbReference type="Proteomes" id="UP000515158"/>
    </source>
</evidence>
<dbReference type="InterPro" id="IPR019826">
    <property type="entry name" value="Carboxylesterase_B_AS"/>
</dbReference>
<dbReference type="RefSeq" id="XP_034250916.1">
    <property type="nucleotide sequence ID" value="XM_034395025.1"/>
</dbReference>
<dbReference type="OrthoDB" id="19653at2759"/>
<evidence type="ECO:0000256" key="3">
    <source>
        <dbReference type="ARBA" id="ARBA00022801"/>
    </source>
</evidence>
<comment type="similarity">
    <text evidence="1 5">Belongs to the type-B carboxylesterase/lipase family.</text>
</comment>
<sequence length="244" mass="25769">MRPGGHTETAETQIFPIGVSTCVSQTRPKSAAMLVWLHGGGFLIGDGSPREYGPELLLDRGVIVVTLNYRLGVLGFLYGGPGSGAPGNAGLRDQALALLWVRDNVAGFGGDPGRVTVWGESAGAIGAHMHSMAAAAPFQRLILSSGVAILPWAVQDRPLDALQRLADTVGWPSTRSPDHPRDLVQFLRKVPTEHLVAAGGAFETMTVGTAQAAGRAREGLIKFASWLPRILASTSIQLHRMPAP</sequence>
<keyword evidence="4" id="KW-0325">Glycoprotein</keyword>
<dbReference type="KEGG" id="tpal:117651212"/>
<evidence type="ECO:0000256" key="1">
    <source>
        <dbReference type="ARBA" id="ARBA00005964"/>
    </source>
</evidence>
<evidence type="ECO:0000256" key="4">
    <source>
        <dbReference type="ARBA" id="ARBA00023180"/>
    </source>
</evidence>
<dbReference type="Pfam" id="PF00135">
    <property type="entry name" value="COesterase"/>
    <property type="match status" value="1"/>
</dbReference>
<dbReference type="Proteomes" id="UP000515158">
    <property type="component" value="Unplaced"/>
</dbReference>
<evidence type="ECO:0000313" key="8">
    <source>
        <dbReference type="RefSeq" id="XP_034250916.1"/>
    </source>
</evidence>
<protein>
    <recommendedName>
        <fullName evidence="5">Carboxylic ester hydrolase</fullName>
        <ecNumber evidence="5">3.1.1.-</ecNumber>
    </recommendedName>
</protein>
<dbReference type="PANTHER" id="PTHR43142">
    <property type="entry name" value="CARBOXYLIC ESTER HYDROLASE"/>
    <property type="match status" value="1"/>
</dbReference>
<dbReference type="EC" id="3.1.1.-" evidence="5"/>
<dbReference type="AlphaFoldDB" id="A0A6P9A291"/>
<evidence type="ECO:0000259" key="6">
    <source>
        <dbReference type="Pfam" id="PF00135"/>
    </source>
</evidence>
<dbReference type="Gene3D" id="3.40.50.1820">
    <property type="entry name" value="alpha/beta hydrolase"/>
    <property type="match status" value="1"/>
</dbReference>
<dbReference type="GeneID" id="117651212"/>
<evidence type="ECO:0000256" key="2">
    <source>
        <dbReference type="ARBA" id="ARBA00022487"/>
    </source>
</evidence>
<feature type="domain" description="Carboxylesterase type B" evidence="6">
    <location>
        <begin position="21"/>
        <end position="199"/>
    </location>
</feature>
<proteinExistence type="inferred from homology"/>
<accession>A0A6P9A291</accession>